<organism evidence="3 4">
    <name type="scientific">Amycolatopsis thermophila</name>
    <dbReference type="NCBI Taxonomy" id="206084"/>
    <lineage>
        <taxon>Bacteria</taxon>
        <taxon>Bacillati</taxon>
        <taxon>Actinomycetota</taxon>
        <taxon>Actinomycetes</taxon>
        <taxon>Pseudonocardiales</taxon>
        <taxon>Pseudonocardiaceae</taxon>
        <taxon>Amycolatopsis</taxon>
    </lineage>
</organism>
<accession>A0ABU0EWI3</accession>
<dbReference type="Pfam" id="PF13406">
    <property type="entry name" value="SLT_2"/>
    <property type="match status" value="1"/>
</dbReference>
<dbReference type="PANTHER" id="PTHR30163:SF8">
    <property type="entry name" value="LYTIC MUREIN TRANSGLYCOSYLASE"/>
    <property type="match status" value="1"/>
</dbReference>
<dbReference type="InterPro" id="IPR043426">
    <property type="entry name" value="MltB-like"/>
</dbReference>
<proteinExistence type="predicted"/>
<gene>
    <name evidence="3" type="ORF">FB470_003156</name>
</gene>
<feature type="compositionally biased region" description="Pro residues" evidence="1">
    <location>
        <begin position="281"/>
        <end position="295"/>
    </location>
</feature>
<keyword evidence="4" id="KW-1185">Reference proteome</keyword>
<feature type="compositionally biased region" description="Low complexity" evidence="1">
    <location>
        <begin position="296"/>
        <end position="371"/>
    </location>
</feature>
<dbReference type="EMBL" id="JAUSUT010000001">
    <property type="protein sequence ID" value="MDQ0379162.1"/>
    <property type="molecule type" value="Genomic_DNA"/>
</dbReference>
<evidence type="ECO:0000259" key="2">
    <source>
        <dbReference type="Pfam" id="PF13406"/>
    </source>
</evidence>
<dbReference type="InterPro" id="IPR023346">
    <property type="entry name" value="Lysozyme-like_dom_sf"/>
</dbReference>
<evidence type="ECO:0000313" key="4">
    <source>
        <dbReference type="Proteomes" id="UP001229651"/>
    </source>
</evidence>
<feature type="domain" description="Transglycosylase SLT" evidence="2">
    <location>
        <begin position="174"/>
        <end position="224"/>
    </location>
</feature>
<name>A0ABU0EWI3_9PSEU</name>
<dbReference type="SUPFAM" id="SSF53955">
    <property type="entry name" value="Lysozyme-like"/>
    <property type="match status" value="1"/>
</dbReference>
<evidence type="ECO:0000256" key="1">
    <source>
        <dbReference type="SAM" id="MobiDB-lite"/>
    </source>
</evidence>
<dbReference type="InterPro" id="IPR031304">
    <property type="entry name" value="SLT_2"/>
</dbReference>
<evidence type="ECO:0000313" key="3">
    <source>
        <dbReference type="EMBL" id="MDQ0379162.1"/>
    </source>
</evidence>
<sequence length="398" mass="41058">MRAARRKARRIGLAHKTTLAAMGGLLAVIPAGLASGGTDNWSARAPVDNTREVGPVQGLPPQILRVSVNGELPKPPEPVTPDELPSGPLGIPGSALKAYRNAADLMAAEQRGCHIDWALIASIGRIESNHARGGYVDAHGTTREPILGPELNGVGPVAAIPDTDRGRWDHDTVWDRAVGPTQFIPTTWNFYGADGNHDGVADPNNIYDATLAAARYLCSGGLDLADPAQLRAAIYRYNNSDAYVETVIRWAEAYRSGILTLPDSDVPIGVPNPTAAASAPPVAPPPAILAPPPPSTSTTPSTTAGRSDSGTTTTGGTTTPSTTSTGSTATTTTTTTTTTPGTTSSEPANTSPTCESTTSPTSTTTTTTTPTSEPPSPCHPLATSEETTTRGSTTTRTP</sequence>
<dbReference type="PANTHER" id="PTHR30163">
    <property type="entry name" value="MEMBRANE-BOUND LYTIC MUREIN TRANSGLYCOSYLASE B"/>
    <property type="match status" value="1"/>
</dbReference>
<dbReference type="Gene3D" id="1.10.530.10">
    <property type="match status" value="1"/>
</dbReference>
<feature type="compositionally biased region" description="Low complexity" evidence="1">
    <location>
        <begin position="383"/>
        <end position="398"/>
    </location>
</feature>
<dbReference type="RefSeq" id="WP_306992317.1">
    <property type="nucleotide sequence ID" value="NZ_JAUSUT010000001.1"/>
</dbReference>
<feature type="region of interest" description="Disordered" evidence="1">
    <location>
        <begin position="276"/>
        <end position="398"/>
    </location>
</feature>
<dbReference type="Proteomes" id="UP001229651">
    <property type="component" value="Unassembled WGS sequence"/>
</dbReference>
<reference evidence="3 4" key="1">
    <citation type="submission" date="2023-07" db="EMBL/GenBank/DDBJ databases">
        <title>Sequencing the genomes of 1000 actinobacteria strains.</title>
        <authorList>
            <person name="Klenk H.-P."/>
        </authorList>
    </citation>
    <scope>NUCLEOTIDE SEQUENCE [LARGE SCALE GENOMIC DNA]</scope>
    <source>
        <strain evidence="3 4">DSM 45805</strain>
    </source>
</reference>
<comment type="caution">
    <text evidence="3">The sequence shown here is derived from an EMBL/GenBank/DDBJ whole genome shotgun (WGS) entry which is preliminary data.</text>
</comment>
<dbReference type="CDD" id="cd13399">
    <property type="entry name" value="Slt35-like"/>
    <property type="match status" value="1"/>
</dbReference>
<protein>
    <recommendedName>
        <fullName evidence="2">Transglycosylase SLT domain-containing protein</fullName>
    </recommendedName>
</protein>